<dbReference type="OrthoDB" id="10261598at2759"/>
<dbReference type="EMBL" id="BDIP01001161">
    <property type="protein sequence ID" value="GIQ83740.1"/>
    <property type="molecule type" value="Genomic_DNA"/>
</dbReference>
<dbReference type="PANTHER" id="PTHR10858">
    <property type="entry name" value="DEOXYRIBONUCLEASE II"/>
    <property type="match status" value="1"/>
</dbReference>
<keyword evidence="5" id="KW-1185">Reference proteome</keyword>
<dbReference type="AlphaFoldDB" id="A0A9K3CX07"/>
<dbReference type="CDD" id="cd09120">
    <property type="entry name" value="PLDc_DNaseII_1"/>
    <property type="match status" value="1"/>
</dbReference>
<sequence>MSRVLGLLLCVALVGGVLGWPSYRSTSSGLSCLNESGAPVDWWIALKYAPEKDDANPDIQAGYGYAYLDSVNRDHFTTSEGTLKDTDRGAVSLTMKMIQDAQSGSAQVGVGYYNDAEPGKEDSDGYRAHAKGMVAVDSQSRTGVFIMHSVPHYPHILADEPYQYPDTETVHGQSFICVSMDKGSTEEVGEMLAVYMPHYYGVSMPTSVKLWAPTLYKAMVQDYHITPAEAWAGVLKTRGGSYFQAFAKNKKWDQPLWENLVAEAMMTDLYVESWGRPLDEPECKNEGANWTVTNVRDVK</sequence>
<dbReference type="Pfam" id="PF03265">
    <property type="entry name" value="DNase_II"/>
    <property type="match status" value="1"/>
</dbReference>
<feature type="chain" id="PRO_5039886832" evidence="3">
    <location>
        <begin position="20"/>
        <end position="299"/>
    </location>
</feature>
<keyword evidence="3" id="KW-0732">Signal</keyword>
<feature type="non-terminal residue" evidence="4">
    <location>
        <position position="1"/>
    </location>
</feature>
<dbReference type="InterPro" id="IPR004947">
    <property type="entry name" value="DNase_II"/>
</dbReference>
<evidence type="ECO:0000256" key="1">
    <source>
        <dbReference type="ARBA" id="ARBA00007527"/>
    </source>
</evidence>
<keyword evidence="2" id="KW-0378">Hydrolase</keyword>
<organism evidence="4 5">
    <name type="scientific">Kipferlia bialata</name>
    <dbReference type="NCBI Taxonomy" id="797122"/>
    <lineage>
        <taxon>Eukaryota</taxon>
        <taxon>Metamonada</taxon>
        <taxon>Carpediemonas-like organisms</taxon>
        <taxon>Kipferlia</taxon>
    </lineage>
</organism>
<comment type="caution">
    <text evidence="4">The sequence shown here is derived from an EMBL/GenBank/DDBJ whole genome shotgun (WGS) entry which is preliminary data.</text>
</comment>
<evidence type="ECO:0000313" key="5">
    <source>
        <dbReference type="Proteomes" id="UP000265618"/>
    </source>
</evidence>
<evidence type="ECO:0000313" key="4">
    <source>
        <dbReference type="EMBL" id="GIQ83740.1"/>
    </source>
</evidence>
<evidence type="ECO:0000256" key="3">
    <source>
        <dbReference type="SAM" id="SignalP"/>
    </source>
</evidence>
<evidence type="ECO:0000256" key="2">
    <source>
        <dbReference type="ARBA" id="ARBA00022801"/>
    </source>
</evidence>
<reference evidence="4 5" key="1">
    <citation type="journal article" date="2018" name="PLoS ONE">
        <title>The draft genome of Kipferlia bialata reveals reductive genome evolution in fornicate parasites.</title>
        <authorList>
            <person name="Tanifuji G."/>
            <person name="Takabayashi S."/>
            <person name="Kume K."/>
            <person name="Takagi M."/>
            <person name="Nakayama T."/>
            <person name="Kamikawa R."/>
            <person name="Inagaki Y."/>
            <person name="Hashimoto T."/>
        </authorList>
    </citation>
    <scope>NUCLEOTIDE SEQUENCE [LARGE SCALE GENOMIC DNA]</scope>
    <source>
        <strain evidence="4">NY0173</strain>
    </source>
</reference>
<proteinExistence type="inferred from homology"/>
<feature type="signal peptide" evidence="3">
    <location>
        <begin position="1"/>
        <end position="19"/>
    </location>
</feature>
<dbReference type="GO" id="GO:0004531">
    <property type="term" value="F:deoxyribonuclease II activity"/>
    <property type="evidence" value="ECO:0007669"/>
    <property type="project" value="InterPro"/>
</dbReference>
<dbReference type="PANTHER" id="PTHR10858:SF23">
    <property type="entry name" value="DEOXYRIBONUCLEASE II"/>
    <property type="match status" value="1"/>
</dbReference>
<comment type="similarity">
    <text evidence="1">Belongs to the DNase II family.</text>
</comment>
<name>A0A9K3CX07_9EUKA</name>
<gene>
    <name evidence="4" type="ORF">KIPB_005106</name>
</gene>
<protein>
    <submittedName>
        <fullName evidence="4">Deoxyribonuclease II</fullName>
    </submittedName>
</protein>
<accession>A0A9K3CX07</accession>
<dbReference type="Proteomes" id="UP000265618">
    <property type="component" value="Unassembled WGS sequence"/>
</dbReference>